<evidence type="ECO:0000256" key="8">
    <source>
        <dbReference type="ARBA" id="ARBA00022840"/>
    </source>
</evidence>
<organism evidence="18 19">
    <name type="scientific">Madurella mycetomatis</name>
    <dbReference type="NCBI Taxonomy" id="100816"/>
    <lineage>
        <taxon>Eukaryota</taxon>
        <taxon>Fungi</taxon>
        <taxon>Dikarya</taxon>
        <taxon>Ascomycota</taxon>
        <taxon>Pezizomycotina</taxon>
        <taxon>Sordariomycetes</taxon>
        <taxon>Sordariomycetidae</taxon>
        <taxon>Sordariales</taxon>
        <taxon>Sordariales incertae sedis</taxon>
        <taxon>Madurella</taxon>
    </lineage>
</organism>
<protein>
    <recommendedName>
        <fullName evidence="3 15">Phosphomevalonate kinase</fullName>
        <ecNumber evidence="3 15">2.7.4.2</ecNumber>
    </recommendedName>
</protein>
<comment type="catalytic activity">
    <reaction evidence="14">
        <text>(R)-5-phosphomevalonate + ATP = (R)-5-diphosphomevalonate + ADP</text>
        <dbReference type="Rhea" id="RHEA:16341"/>
        <dbReference type="ChEBI" id="CHEBI:30616"/>
        <dbReference type="ChEBI" id="CHEBI:57557"/>
        <dbReference type="ChEBI" id="CHEBI:58146"/>
        <dbReference type="ChEBI" id="CHEBI:456216"/>
        <dbReference type="EC" id="2.7.4.2"/>
    </reaction>
    <physiologicalReaction direction="left-to-right" evidence="14">
        <dbReference type="Rhea" id="RHEA:16342"/>
    </physiologicalReaction>
</comment>
<keyword evidence="8" id="KW-0067">ATP-binding</keyword>
<evidence type="ECO:0000256" key="4">
    <source>
        <dbReference type="ARBA" id="ARBA00022516"/>
    </source>
</evidence>
<evidence type="ECO:0000313" key="18">
    <source>
        <dbReference type="EMBL" id="KXX73700.1"/>
    </source>
</evidence>
<dbReference type="Proteomes" id="UP000078237">
    <property type="component" value="Unassembled WGS sequence"/>
</dbReference>
<dbReference type="PIRSF" id="PIRSF017288">
    <property type="entry name" value="PMK_GHMP_euk"/>
    <property type="match status" value="1"/>
</dbReference>
<dbReference type="InterPro" id="IPR035102">
    <property type="entry name" value="Phosphomevalonate_kinase"/>
</dbReference>
<keyword evidence="13 15" id="KW-0753">Steroid metabolism</keyword>
<evidence type="ECO:0000256" key="1">
    <source>
        <dbReference type="ARBA" id="ARBA00005017"/>
    </source>
</evidence>
<evidence type="ECO:0000313" key="19">
    <source>
        <dbReference type="Proteomes" id="UP000078237"/>
    </source>
</evidence>
<dbReference type="InterPro" id="IPR006204">
    <property type="entry name" value="GHMP_kinase_N_dom"/>
</dbReference>
<keyword evidence="6" id="KW-0547">Nucleotide-binding</keyword>
<evidence type="ECO:0000256" key="7">
    <source>
        <dbReference type="ARBA" id="ARBA00022777"/>
    </source>
</evidence>
<feature type="region of interest" description="Disordered" evidence="16">
    <location>
        <begin position="144"/>
        <end position="164"/>
    </location>
</feature>
<dbReference type="EMBL" id="LCTW02000433">
    <property type="protein sequence ID" value="KXX73700.1"/>
    <property type="molecule type" value="Genomic_DNA"/>
</dbReference>
<comment type="caution">
    <text evidence="18">The sequence shown here is derived from an EMBL/GenBank/DDBJ whole genome shotgun (WGS) entry which is preliminary data.</text>
</comment>
<comment type="similarity">
    <text evidence="2 15">Belongs to the GHMP kinase family. Mevalonate kinase subfamily.</text>
</comment>
<dbReference type="UniPathway" id="UPA00057">
    <property type="reaction ID" value="UER00099"/>
</dbReference>
<dbReference type="EC" id="2.7.4.2" evidence="3 15"/>
<keyword evidence="5 15" id="KW-0808">Transferase</keyword>
<evidence type="ECO:0000256" key="6">
    <source>
        <dbReference type="ARBA" id="ARBA00022741"/>
    </source>
</evidence>
<dbReference type="GO" id="GO:0019287">
    <property type="term" value="P:isopentenyl diphosphate biosynthetic process, mevalonate pathway"/>
    <property type="evidence" value="ECO:0007669"/>
    <property type="project" value="UniProtKB-UniRule"/>
</dbReference>
<dbReference type="PANTHER" id="PTHR31814">
    <property type="match status" value="1"/>
</dbReference>
<evidence type="ECO:0000256" key="9">
    <source>
        <dbReference type="ARBA" id="ARBA00022955"/>
    </source>
</evidence>
<feature type="domain" description="GHMP kinase N-terminal" evidence="17">
    <location>
        <begin position="176"/>
        <end position="242"/>
    </location>
</feature>
<dbReference type="GO" id="GO:0031388">
    <property type="term" value="P:organic acid phosphorylation"/>
    <property type="evidence" value="ECO:0007669"/>
    <property type="project" value="EnsemblFungi"/>
</dbReference>
<dbReference type="SUPFAM" id="SSF54211">
    <property type="entry name" value="Ribosomal protein S5 domain 2-like"/>
    <property type="match status" value="1"/>
</dbReference>
<dbReference type="Gene3D" id="3.30.230.10">
    <property type="match status" value="1"/>
</dbReference>
<dbReference type="InterPro" id="IPR016005">
    <property type="entry name" value="Erg8"/>
</dbReference>
<dbReference type="Pfam" id="PF00288">
    <property type="entry name" value="GHMP_kinases_N"/>
    <property type="match status" value="1"/>
</dbReference>
<keyword evidence="4 15" id="KW-0444">Lipid biosynthesis</keyword>
<evidence type="ECO:0000256" key="10">
    <source>
        <dbReference type="ARBA" id="ARBA00023011"/>
    </source>
</evidence>
<evidence type="ECO:0000256" key="11">
    <source>
        <dbReference type="ARBA" id="ARBA00023098"/>
    </source>
</evidence>
<dbReference type="SUPFAM" id="SSF55060">
    <property type="entry name" value="GHMP Kinase, C-terminal domain"/>
    <property type="match status" value="1"/>
</dbReference>
<evidence type="ECO:0000259" key="17">
    <source>
        <dbReference type="Pfam" id="PF00288"/>
    </source>
</evidence>
<dbReference type="GO" id="GO:0005524">
    <property type="term" value="F:ATP binding"/>
    <property type="evidence" value="ECO:0007669"/>
    <property type="project" value="UniProtKB-UniRule"/>
</dbReference>
<evidence type="ECO:0000256" key="2">
    <source>
        <dbReference type="ARBA" id="ARBA00006495"/>
    </source>
</evidence>
<reference evidence="18 19" key="1">
    <citation type="journal article" date="2016" name="Genome Announc.">
        <title>Genome Sequence of Madurella mycetomatis mm55, Isolated from a Human Mycetoma Case in Sudan.</title>
        <authorList>
            <person name="Smit S."/>
            <person name="Derks M.F."/>
            <person name="Bervoets S."/>
            <person name="Fahal A."/>
            <person name="van Leeuwen W."/>
            <person name="van Belkum A."/>
            <person name="van de Sande W.W."/>
        </authorList>
    </citation>
    <scope>NUCLEOTIDE SEQUENCE [LARGE SCALE GENOMIC DNA]</scope>
    <source>
        <strain evidence="19">mm55</strain>
    </source>
</reference>
<dbReference type="GO" id="GO:0004631">
    <property type="term" value="F:phosphomevalonate kinase activity"/>
    <property type="evidence" value="ECO:0007669"/>
    <property type="project" value="UniProtKB-UniRule"/>
</dbReference>
<dbReference type="GO" id="GO:0005777">
    <property type="term" value="C:peroxisome"/>
    <property type="evidence" value="ECO:0007669"/>
    <property type="project" value="TreeGrafter"/>
</dbReference>
<evidence type="ECO:0000256" key="5">
    <source>
        <dbReference type="ARBA" id="ARBA00022679"/>
    </source>
</evidence>
<dbReference type="Gene3D" id="3.30.70.890">
    <property type="entry name" value="GHMP kinase, C-terminal domain"/>
    <property type="match status" value="1"/>
</dbReference>
<dbReference type="PANTHER" id="PTHR31814:SF2">
    <property type="entry name" value="PHOSPHOMEVALONATE KINASE"/>
    <property type="match status" value="1"/>
</dbReference>
<keyword evidence="9 15" id="KW-0752">Steroid biosynthesis</keyword>
<dbReference type="STRING" id="100816.A0A175VRM1"/>
<dbReference type="AlphaFoldDB" id="A0A175VRM1"/>
<dbReference type="InterPro" id="IPR036554">
    <property type="entry name" value="GHMP_kinase_C_sf"/>
</dbReference>
<accession>A0A175VRM1</accession>
<dbReference type="InterPro" id="IPR014721">
    <property type="entry name" value="Ribsml_uS5_D2-typ_fold_subgr"/>
</dbReference>
<dbReference type="InterPro" id="IPR020568">
    <property type="entry name" value="Ribosomal_Su5_D2-typ_SF"/>
</dbReference>
<evidence type="ECO:0000256" key="14">
    <source>
        <dbReference type="ARBA" id="ARBA00029326"/>
    </source>
</evidence>
<keyword evidence="10" id="KW-0756">Sterol biosynthesis</keyword>
<keyword evidence="12" id="KW-1207">Sterol metabolism</keyword>
<name>A0A175VRM1_9PEZI</name>
<dbReference type="GO" id="GO:0006696">
    <property type="term" value="P:ergosterol biosynthetic process"/>
    <property type="evidence" value="ECO:0007669"/>
    <property type="project" value="EnsemblFungi"/>
</dbReference>
<proteinExistence type="inferred from homology"/>
<evidence type="ECO:0000256" key="12">
    <source>
        <dbReference type="ARBA" id="ARBA00023166"/>
    </source>
</evidence>
<dbReference type="VEuPathDB" id="FungiDB:MMYC01_210387"/>
<keyword evidence="11 15" id="KW-0443">Lipid metabolism</keyword>
<feature type="compositionally biased region" description="Polar residues" evidence="16">
    <location>
        <begin position="144"/>
        <end position="161"/>
    </location>
</feature>
<gene>
    <name evidence="18" type="ORF">MMYC01_210387</name>
</gene>
<comment type="pathway">
    <text evidence="1 15">Isoprenoid biosynthesis; isopentenyl diphosphate biosynthesis via mevalonate pathway; isopentenyl diphosphate from (R)-mevalonate: step 2/3.</text>
</comment>
<dbReference type="OrthoDB" id="10262935at2759"/>
<dbReference type="GO" id="GO:0010142">
    <property type="term" value="P:farnesyl diphosphate biosynthetic process, mevalonate pathway"/>
    <property type="evidence" value="ECO:0007669"/>
    <property type="project" value="EnsemblFungi"/>
</dbReference>
<evidence type="ECO:0000256" key="16">
    <source>
        <dbReference type="SAM" id="MobiDB-lite"/>
    </source>
</evidence>
<evidence type="ECO:0000256" key="13">
    <source>
        <dbReference type="ARBA" id="ARBA00023221"/>
    </source>
</evidence>
<evidence type="ECO:0000256" key="15">
    <source>
        <dbReference type="PIRNR" id="PIRNR017288"/>
    </source>
</evidence>
<keyword evidence="19" id="KW-1185">Reference proteome</keyword>
<sequence length="457" mass="50047">MAGSDRAKRNPTVVVSAPGKVLLAGGYIVLDRRHTGLVFGLSARIHVLAQEIPTSEGVHISEIVVQSPQFVNATWKYGYRLVDNAGGIKVTQLQSGPLADANHFVETTLNYVLTYIAYTDKARRKESFKPASFIVLADNDYYSSPTEESDHPQNTQQQQPSGARFRHYDTSLRDAHKTGLGSSAAIVTALTAALLAHYMDPLTFDVTSDEGRRVLHNLAQLAHCAAQGKVGSGFDVATAVYGSSVYRRFSPGLIPAVAPGEPNFATLVTHTVNQGDWDCQVRPELVGLPPGVAIRMCDVDCGTQTVSMVKKVHEWRDRNPEDAARAYEGLQGCVDKLAEVLREGKTEEIGQAMRPVRDLMRKMGQDSGAPIEPESQEMMLHELEKVPGVYGTAVPGAGGYDAAAVVMKNDEETERRVNEFLEGWSRDHGIRVRLMEVRGETEGVRTEDAQEFVGWLQ</sequence>
<keyword evidence="7 15" id="KW-0418">Kinase</keyword>
<evidence type="ECO:0000256" key="3">
    <source>
        <dbReference type="ARBA" id="ARBA00012958"/>
    </source>
</evidence>